<proteinExistence type="predicted"/>
<dbReference type="EMBL" id="HBGG01020012">
    <property type="protein sequence ID" value="CAD9208152.1"/>
    <property type="molecule type" value="Transcribed_RNA"/>
</dbReference>
<organism evidence="2">
    <name type="scientific">Tetraselmis chuii</name>
    <dbReference type="NCBI Taxonomy" id="63592"/>
    <lineage>
        <taxon>Eukaryota</taxon>
        <taxon>Viridiplantae</taxon>
        <taxon>Chlorophyta</taxon>
        <taxon>core chlorophytes</taxon>
        <taxon>Chlorodendrophyceae</taxon>
        <taxon>Chlorodendrales</taxon>
        <taxon>Chlorodendraceae</taxon>
        <taxon>Tetraselmis</taxon>
    </lineage>
</organism>
<gene>
    <name evidence="2" type="ORF">TCHU04912_LOCUS10389</name>
</gene>
<name>A0A7S1X3E3_9CHLO</name>
<dbReference type="Gene3D" id="3.30.300.20">
    <property type="match status" value="1"/>
</dbReference>
<evidence type="ECO:0000313" key="2">
    <source>
        <dbReference type="EMBL" id="CAD9208152.1"/>
    </source>
</evidence>
<protein>
    <submittedName>
        <fullName evidence="2">Uncharacterized protein</fullName>
    </submittedName>
</protein>
<dbReference type="SUPFAM" id="SSF89919">
    <property type="entry name" value="Ribosome-binding factor A, RbfA"/>
    <property type="match status" value="1"/>
</dbReference>
<dbReference type="InterPro" id="IPR000238">
    <property type="entry name" value="RbfA"/>
</dbReference>
<feature type="region of interest" description="Disordered" evidence="1">
    <location>
        <begin position="229"/>
        <end position="267"/>
    </location>
</feature>
<dbReference type="InterPro" id="IPR023799">
    <property type="entry name" value="RbfA_dom_sf"/>
</dbReference>
<evidence type="ECO:0000256" key="1">
    <source>
        <dbReference type="SAM" id="MobiDB-lite"/>
    </source>
</evidence>
<sequence>MSGSSLSQRGVTLLSHLTRHSSARLSATAWHTQPQCLKAAEAAQRQSGAASCWGGVWTCGGGLACLSSHAGGRMAHVPGSLPSDKYDSTDLEVEAKFEQYKLKLDNDQVWPTTLRQSKFGARLRKALDVVLSSDPAMVSLSRSTGFGIEEVRMSADLQKAFILWDAFPKRMEAAERGITRNMCRVRAMTSKKLGAKFMPWLDFRRDQLTSEQRNIAELMDEWEAEMAATGEVDVREGERKEWSIHIEPPSADRTEGEDEPPTSGGGK</sequence>
<dbReference type="GO" id="GO:0006364">
    <property type="term" value="P:rRNA processing"/>
    <property type="evidence" value="ECO:0007669"/>
    <property type="project" value="InterPro"/>
</dbReference>
<accession>A0A7S1X3E3</accession>
<dbReference type="InterPro" id="IPR015946">
    <property type="entry name" value="KH_dom-like_a/b"/>
</dbReference>
<dbReference type="Pfam" id="PF02033">
    <property type="entry name" value="RBFA"/>
    <property type="match status" value="1"/>
</dbReference>
<dbReference type="AlphaFoldDB" id="A0A7S1X3E3"/>
<reference evidence="2" key="1">
    <citation type="submission" date="2021-01" db="EMBL/GenBank/DDBJ databases">
        <authorList>
            <person name="Corre E."/>
            <person name="Pelletier E."/>
            <person name="Niang G."/>
            <person name="Scheremetjew M."/>
            <person name="Finn R."/>
            <person name="Kale V."/>
            <person name="Holt S."/>
            <person name="Cochrane G."/>
            <person name="Meng A."/>
            <person name="Brown T."/>
            <person name="Cohen L."/>
        </authorList>
    </citation>
    <scope>NUCLEOTIDE SEQUENCE</scope>
    <source>
        <strain evidence="2">PLY429</strain>
    </source>
</reference>
<feature type="compositionally biased region" description="Basic and acidic residues" evidence="1">
    <location>
        <begin position="232"/>
        <end position="254"/>
    </location>
</feature>